<dbReference type="STRING" id="1109443.G4TVR0"/>
<dbReference type="HOGENOM" id="CLU_028824_0_0_1"/>
<dbReference type="PANTHER" id="PTHR16133">
    <property type="entry name" value="SOLUTE CARRIER FAMILY 39 ZINC TRANSPORTER , MEMBER 9-RELATED"/>
    <property type="match status" value="1"/>
</dbReference>
<comment type="caution">
    <text evidence="9">The sequence shown here is derived from an EMBL/GenBank/DDBJ whole genome shotgun (WGS) entry which is preliminary data.</text>
</comment>
<dbReference type="InParanoid" id="G4TVR0"/>
<feature type="transmembrane region" description="Helical" evidence="8">
    <location>
        <begin position="40"/>
        <end position="62"/>
    </location>
</feature>
<dbReference type="Pfam" id="PF02535">
    <property type="entry name" value="Zip"/>
    <property type="match status" value="1"/>
</dbReference>
<organism evidence="9 10">
    <name type="scientific">Serendipita indica (strain DSM 11827)</name>
    <name type="common">Root endophyte fungus</name>
    <name type="synonym">Piriformospora indica</name>
    <dbReference type="NCBI Taxonomy" id="1109443"/>
    <lineage>
        <taxon>Eukaryota</taxon>
        <taxon>Fungi</taxon>
        <taxon>Dikarya</taxon>
        <taxon>Basidiomycota</taxon>
        <taxon>Agaricomycotina</taxon>
        <taxon>Agaricomycetes</taxon>
        <taxon>Sebacinales</taxon>
        <taxon>Serendipitaceae</taxon>
        <taxon>Serendipita</taxon>
    </lineage>
</organism>
<dbReference type="GO" id="GO:0006829">
    <property type="term" value="P:zinc ion transport"/>
    <property type="evidence" value="ECO:0007669"/>
    <property type="project" value="InterPro"/>
</dbReference>
<dbReference type="eggNOG" id="KOG3907">
    <property type="taxonomic scope" value="Eukaryota"/>
</dbReference>
<feature type="transmembrane region" description="Helical" evidence="8">
    <location>
        <begin position="334"/>
        <end position="353"/>
    </location>
</feature>
<keyword evidence="6 8" id="KW-0472">Membrane</keyword>
<keyword evidence="4 8" id="KW-1133">Transmembrane helix</keyword>
<name>G4TVR0_SERID</name>
<dbReference type="GO" id="GO:0046873">
    <property type="term" value="F:metal ion transmembrane transporter activity"/>
    <property type="evidence" value="ECO:0007669"/>
    <property type="project" value="InterPro"/>
</dbReference>
<dbReference type="PANTHER" id="PTHR16133:SF0">
    <property type="entry name" value="ZINC_IRON REGULATED TRANSPORTER-RELATED PROTEIN 102B, ISOFORM E"/>
    <property type="match status" value="1"/>
</dbReference>
<keyword evidence="10" id="KW-1185">Reference proteome</keyword>
<protein>
    <submittedName>
        <fullName evidence="9">Related to ATX2-Putative Golgi transporter involved in homeostasis of manganese ions</fullName>
    </submittedName>
</protein>
<evidence type="ECO:0000256" key="4">
    <source>
        <dbReference type="ARBA" id="ARBA00022989"/>
    </source>
</evidence>
<dbReference type="AlphaFoldDB" id="G4TVR0"/>
<dbReference type="OrthoDB" id="19859at2759"/>
<dbReference type="InterPro" id="IPR003689">
    <property type="entry name" value="ZIP"/>
</dbReference>
<evidence type="ECO:0000313" key="9">
    <source>
        <dbReference type="EMBL" id="CCA75403.1"/>
    </source>
</evidence>
<feature type="transmembrane region" description="Helical" evidence="8">
    <location>
        <begin position="239"/>
        <end position="259"/>
    </location>
</feature>
<evidence type="ECO:0000256" key="2">
    <source>
        <dbReference type="ARBA" id="ARBA00004394"/>
    </source>
</evidence>
<evidence type="ECO:0000256" key="6">
    <source>
        <dbReference type="ARBA" id="ARBA00023136"/>
    </source>
</evidence>
<dbReference type="GO" id="GO:0000139">
    <property type="term" value="C:Golgi membrane"/>
    <property type="evidence" value="ECO:0007669"/>
    <property type="project" value="UniProtKB-SubCell"/>
</dbReference>
<dbReference type="Proteomes" id="UP000007148">
    <property type="component" value="Unassembled WGS sequence"/>
</dbReference>
<evidence type="ECO:0000256" key="3">
    <source>
        <dbReference type="ARBA" id="ARBA00022692"/>
    </source>
</evidence>
<evidence type="ECO:0000256" key="1">
    <source>
        <dbReference type="ARBA" id="ARBA00004127"/>
    </source>
</evidence>
<dbReference type="OMA" id="DDFPSIC"/>
<comment type="subcellular location">
    <subcellularLocation>
        <location evidence="1">Endomembrane system</location>
        <topology evidence="1">Multi-pass membrane protein</topology>
    </subcellularLocation>
    <subcellularLocation>
        <location evidence="2">Golgi apparatus membrane</location>
    </subcellularLocation>
</comment>
<feature type="transmembrane region" description="Helical" evidence="8">
    <location>
        <begin position="74"/>
        <end position="94"/>
    </location>
</feature>
<sequence length="356" mass="36567">MSFLTILVLSGTLALGCFIVGNLPLSFSFSKTRIAQLSTLGIGLLLGAGLGVIIPEGVEAIFKASSEKDEPSRTVAFTLIGGFMLMLLVEQVLLPSTSSNDADYALLPNGSSTEASRSSSNLHVRSDSNGAPITQSVPSNGAYRRAKSITFGLVIHSLADGLALGASAFSSSAKGHAHAHRAVLLSRDAADSDIMDQLQTSSLTLVVFFALFIHKMPTALALSTSLLPLIPPRRIRLHILVFSLATPLGAVLSFILLGFSDIGGSSIGKLITAGVASQASKSGLWAGIALAFSGGTFLYVATVLQPVGGESGSGGHAHAHPGEEASLLGPKARVALIVLGMVLPITITTLIGHGHG</sequence>
<keyword evidence="5" id="KW-0333">Golgi apparatus</keyword>
<gene>
    <name evidence="9" type="ORF">PIIN_09386</name>
</gene>
<feature type="transmembrane region" description="Helical" evidence="8">
    <location>
        <begin position="284"/>
        <end position="304"/>
    </location>
</feature>
<evidence type="ECO:0000256" key="7">
    <source>
        <dbReference type="SAM" id="MobiDB-lite"/>
    </source>
</evidence>
<proteinExistence type="predicted"/>
<feature type="transmembrane region" description="Helical" evidence="8">
    <location>
        <begin position="205"/>
        <end position="227"/>
    </location>
</feature>
<evidence type="ECO:0000256" key="5">
    <source>
        <dbReference type="ARBA" id="ARBA00023034"/>
    </source>
</evidence>
<dbReference type="InterPro" id="IPR045891">
    <property type="entry name" value="ZIP9"/>
</dbReference>
<feature type="region of interest" description="Disordered" evidence="7">
    <location>
        <begin position="112"/>
        <end position="139"/>
    </location>
</feature>
<reference evidence="9 10" key="1">
    <citation type="journal article" date="2011" name="PLoS Pathog.">
        <title>Endophytic Life Strategies Decoded by Genome and Transcriptome Analyses of the Mutualistic Root Symbiont Piriformospora indica.</title>
        <authorList>
            <person name="Zuccaro A."/>
            <person name="Lahrmann U."/>
            <person name="Guldener U."/>
            <person name="Langen G."/>
            <person name="Pfiffi S."/>
            <person name="Biedenkopf D."/>
            <person name="Wong P."/>
            <person name="Samans B."/>
            <person name="Grimm C."/>
            <person name="Basiewicz M."/>
            <person name="Murat C."/>
            <person name="Martin F."/>
            <person name="Kogel K.H."/>
        </authorList>
    </citation>
    <scope>NUCLEOTIDE SEQUENCE [LARGE SCALE GENOMIC DNA]</scope>
    <source>
        <strain evidence="9 10">DSM 11827</strain>
    </source>
</reference>
<dbReference type="EMBL" id="CAFZ01000444">
    <property type="protein sequence ID" value="CCA75403.1"/>
    <property type="molecule type" value="Genomic_DNA"/>
</dbReference>
<evidence type="ECO:0000313" key="10">
    <source>
        <dbReference type="Proteomes" id="UP000007148"/>
    </source>
</evidence>
<evidence type="ECO:0000256" key="8">
    <source>
        <dbReference type="SAM" id="Phobius"/>
    </source>
</evidence>
<keyword evidence="3 8" id="KW-0812">Transmembrane</keyword>
<accession>G4TVR0</accession>